<gene>
    <name evidence="1" type="ORF">K488DRAFT_70128</name>
</gene>
<dbReference type="EMBL" id="MU273528">
    <property type="protein sequence ID" value="KAI0033067.1"/>
    <property type="molecule type" value="Genomic_DNA"/>
</dbReference>
<organism evidence="1 2">
    <name type="scientific">Vararia minispora EC-137</name>
    <dbReference type="NCBI Taxonomy" id="1314806"/>
    <lineage>
        <taxon>Eukaryota</taxon>
        <taxon>Fungi</taxon>
        <taxon>Dikarya</taxon>
        <taxon>Basidiomycota</taxon>
        <taxon>Agaricomycotina</taxon>
        <taxon>Agaricomycetes</taxon>
        <taxon>Russulales</taxon>
        <taxon>Lachnocladiaceae</taxon>
        <taxon>Vararia</taxon>
    </lineage>
</organism>
<evidence type="ECO:0000313" key="1">
    <source>
        <dbReference type="EMBL" id="KAI0033067.1"/>
    </source>
</evidence>
<proteinExistence type="predicted"/>
<reference evidence="1" key="1">
    <citation type="submission" date="2021-02" db="EMBL/GenBank/DDBJ databases">
        <authorList>
            <consortium name="DOE Joint Genome Institute"/>
            <person name="Ahrendt S."/>
            <person name="Looney B.P."/>
            <person name="Miyauchi S."/>
            <person name="Morin E."/>
            <person name="Drula E."/>
            <person name="Courty P.E."/>
            <person name="Chicoki N."/>
            <person name="Fauchery L."/>
            <person name="Kohler A."/>
            <person name="Kuo A."/>
            <person name="Labutti K."/>
            <person name="Pangilinan J."/>
            <person name="Lipzen A."/>
            <person name="Riley R."/>
            <person name="Andreopoulos W."/>
            <person name="He G."/>
            <person name="Johnson J."/>
            <person name="Barry K.W."/>
            <person name="Grigoriev I.V."/>
            <person name="Nagy L."/>
            <person name="Hibbett D."/>
            <person name="Henrissat B."/>
            <person name="Matheny P.B."/>
            <person name="Labbe J."/>
            <person name="Martin F."/>
        </authorList>
    </citation>
    <scope>NUCLEOTIDE SEQUENCE</scope>
    <source>
        <strain evidence="1">EC-137</strain>
    </source>
</reference>
<evidence type="ECO:0000313" key="2">
    <source>
        <dbReference type="Proteomes" id="UP000814128"/>
    </source>
</evidence>
<comment type="caution">
    <text evidence="1">The sequence shown here is derived from an EMBL/GenBank/DDBJ whole genome shotgun (WGS) entry which is preliminary data.</text>
</comment>
<sequence>MGRTRTKQKKLPYAADSSDDATAKSEPPLEALLEKAQDLLVQCDFELAGRFVDRVLQRSPHHAEAKEILGVVQLELGNVEDARQLSDEDPHAALGYYSAAVDLLVAQLKGKAPAGVSDVESEEHETRRTIVRALIGQVEIWMDPEYDLCFDPDAEKTCEALLVRSLETDPGNAEALQALASVRMSQQRPDDARALLGQAWGKWKDLETDDVRMPPLPVRRALAKLFLELALYEPAIAVLQDVIAADDEDVEAWYLEGLAHFLTAQQAHQAGVQDWQERARDARDALESCLVLHAAQEHPDFPLRNHAREMVSQLEAMGITPSLDDEGDGGEGWEDAGESSSDGDIDMV</sequence>
<protein>
    <submittedName>
        <fullName evidence="1">TPR-like protein</fullName>
    </submittedName>
</protein>
<name>A0ACB8QMW8_9AGAM</name>
<accession>A0ACB8QMW8</accession>
<keyword evidence="2" id="KW-1185">Reference proteome</keyword>
<reference evidence="1" key="2">
    <citation type="journal article" date="2022" name="New Phytol.">
        <title>Evolutionary transition to the ectomycorrhizal habit in the genomes of a hyperdiverse lineage of mushroom-forming fungi.</title>
        <authorList>
            <person name="Looney B."/>
            <person name="Miyauchi S."/>
            <person name="Morin E."/>
            <person name="Drula E."/>
            <person name="Courty P.E."/>
            <person name="Kohler A."/>
            <person name="Kuo A."/>
            <person name="LaButti K."/>
            <person name="Pangilinan J."/>
            <person name="Lipzen A."/>
            <person name="Riley R."/>
            <person name="Andreopoulos W."/>
            <person name="He G."/>
            <person name="Johnson J."/>
            <person name="Nolan M."/>
            <person name="Tritt A."/>
            <person name="Barry K.W."/>
            <person name="Grigoriev I.V."/>
            <person name="Nagy L.G."/>
            <person name="Hibbett D."/>
            <person name="Henrissat B."/>
            <person name="Matheny P.B."/>
            <person name="Labbe J."/>
            <person name="Martin F.M."/>
        </authorList>
    </citation>
    <scope>NUCLEOTIDE SEQUENCE</scope>
    <source>
        <strain evidence="1">EC-137</strain>
    </source>
</reference>
<dbReference type="Proteomes" id="UP000814128">
    <property type="component" value="Unassembled WGS sequence"/>
</dbReference>